<sequence>MSEGDNYRIVHRLLYRLDCCVSLFFNCLHFVSGRKTNPLCFLSKPIWTKMWKTVPVRESNQKFRLGSSSSHRRRDQRRSTGESDDADRAPEPKAPVRENEVNGIVKQVRRVSHALRREQWVIDLIAQAEEVIATAAFRAQQLQQRRSPTTAVSASQTDEIASDANTDSSVPGGSHHSSLTTESTESSTIALSVVALGIGSVVNDHHAGSGDVCTSSLLQLGLLHCVFDAQLTTRVEQKVNLLMVARAAAVPQHDDKVETPPLSKATTSTTPSIKMCIEYFDPVLTEFDKAVCTKLGYTISTDNYYGGYTVDNACCSSHTAASETSSPPSPRVLVAYMPHASATLYHNLFAANWFRESDSGLSALDRLVVIGNNLANYDAKKQQTSTTTFSFTRLMPALRVQELFRSDSRSRKLDRGIEGMSFMEVERAFSDMCLTTTASTPTSSSTNGDVKSESTLAAFLAQLAVEKKPKIVRDGADTL</sequence>
<evidence type="ECO:0000313" key="4">
    <source>
        <dbReference type="EMBL" id="CUG87033.1"/>
    </source>
</evidence>
<evidence type="ECO:0000256" key="1">
    <source>
        <dbReference type="ARBA" id="ARBA00009856"/>
    </source>
</evidence>
<feature type="domain" description="SRR1-like" evidence="3">
    <location>
        <begin position="275"/>
        <end position="434"/>
    </location>
</feature>
<dbReference type="AlphaFoldDB" id="A0A0S4JAR6"/>
<name>A0A0S4JAR6_BODSA</name>
<dbReference type="InterPro" id="IPR012942">
    <property type="entry name" value="SRR1-like"/>
</dbReference>
<evidence type="ECO:0000259" key="3">
    <source>
        <dbReference type="Pfam" id="PF07985"/>
    </source>
</evidence>
<dbReference type="PANTHER" id="PTHR28626:SF3">
    <property type="entry name" value="SRR1-LIKE PROTEIN"/>
    <property type="match status" value="1"/>
</dbReference>
<proteinExistence type="inferred from homology"/>
<protein>
    <submittedName>
        <fullName evidence="4">Membrane-associated protein, putative</fullName>
    </submittedName>
</protein>
<dbReference type="EMBL" id="CYKH01001428">
    <property type="protein sequence ID" value="CUG87033.1"/>
    <property type="molecule type" value="Genomic_DNA"/>
</dbReference>
<reference evidence="5" key="1">
    <citation type="submission" date="2015-09" db="EMBL/GenBank/DDBJ databases">
        <authorList>
            <consortium name="Pathogen Informatics"/>
        </authorList>
    </citation>
    <scope>NUCLEOTIDE SEQUENCE [LARGE SCALE GENOMIC DNA]</scope>
    <source>
        <strain evidence="5">Lake Konstanz</strain>
    </source>
</reference>
<dbReference type="GO" id="GO:0005634">
    <property type="term" value="C:nucleus"/>
    <property type="evidence" value="ECO:0007669"/>
    <property type="project" value="TreeGrafter"/>
</dbReference>
<feature type="compositionally biased region" description="Low complexity" evidence="2">
    <location>
        <begin position="174"/>
        <end position="183"/>
    </location>
</feature>
<feature type="region of interest" description="Disordered" evidence="2">
    <location>
        <begin position="143"/>
        <end position="183"/>
    </location>
</feature>
<feature type="compositionally biased region" description="Polar residues" evidence="2">
    <location>
        <begin position="147"/>
        <end position="171"/>
    </location>
</feature>
<evidence type="ECO:0000313" key="5">
    <source>
        <dbReference type="Proteomes" id="UP000051952"/>
    </source>
</evidence>
<evidence type="ECO:0000256" key="2">
    <source>
        <dbReference type="SAM" id="MobiDB-lite"/>
    </source>
</evidence>
<organism evidence="4 5">
    <name type="scientific">Bodo saltans</name>
    <name type="common">Flagellated protozoan</name>
    <dbReference type="NCBI Taxonomy" id="75058"/>
    <lineage>
        <taxon>Eukaryota</taxon>
        <taxon>Discoba</taxon>
        <taxon>Euglenozoa</taxon>
        <taxon>Kinetoplastea</taxon>
        <taxon>Metakinetoplastina</taxon>
        <taxon>Eubodonida</taxon>
        <taxon>Bodonidae</taxon>
        <taxon>Bodo</taxon>
    </lineage>
</organism>
<comment type="similarity">
    <text evidence="1">Belongs to the SRR1 family.</text>
</comment>
<accession>A0A0S4JAR6</accession>
<feature type="compositionally biased region" description="Basic and acidic residues" evidence="2">
    <location>
        <begin position="77"/>
        <end position="100"/>
    </location>
</feature>
<dbReference type="Pfam" id="PF07985">
    <property type="entry name" value="SRR1"/>
    <property type="match status" value="1"/>
</dbReference>
<dbReference type="GO" id="GO:0005737">
    <property type="term" value="C:cytoplasm"/>
    <property type="evidence" value="ECO:0007669"/>
    <property type="project" value="TreeGrafter"/>
</dbReference>
<dbReference type="Proteomes" id="UP000051952">
    <property type="component" value="Unassembled WGS sequence"/>
</dbReference>
<keyword evidence="5" id="KW-1185">Reference proteome</keyword>
<feature type="region of interest" description="Disordered" evidence="2">
    <location>
        <begin position="62"/>
        <end position="100"/>
    </location>
</feature>
<dbReference type="PANTHER" id="PTHR28626">
    <property type="entry name" value="SRR1-LIKE PROTEIN"/>
    <property type="match status" value="1"/>
</dbReference>
<dbReference type="InterPro" id="IPR040044">
    <property type="entry name" value="SRR1L"/>
</dbReference>
<gene>
    <name evidence="4" type="ORF">BSAL_08065</name>
</gene>
<dbReference type="VEuPathDB" id="TriTrypDB:BSAL_08065"/>